<feature type="compositionally biased region" description="Low complexity" evidence="11">
    <location>
        <begin position="450"/>
        <end position="459"/>
    </location>
</feature>
<feature type="compositionally biased region" description="Polar residues" evidence="11">
    <location>
        <begin position="347"/>
        <end position="357"/>
    </location>
</feature>
<name>A0A0K9PWC4_ZOSMR</name>
<dbReference type="PANTHER" id="PTHR11909">
    <property type="entry name" value="CASEIN KINASE-RELATED"/>
    <property type="match status" value="1"/>
</dbReference>
<evidence type="ECO:0000256" key="3">
    <source>
        <dbReference type="ARBA" id="ARBA00012513"/>
    </source>
</evidence>
<dbReference type="GO" id="GO:0007165">
    <property type="term" value="P:signal transduction"/>
    <property type="evidence" value="ECO:0000318"/>
    <property type="project" value="GO_Central"/>
</dbReference>
<accession>A0A0K9PWC4</accession>
<comment type="subunit">
    <text evidence="2">Monomer.</text>
</comment>
<feature type="region of interest" description="Disordered" evidence="11">
    <location>
        <begin position="430"/>
        <end position="467"/>
    </location>
</feature>
<organism evidence="13 14">
    <name type="scientific">Zostera marina</name>
    <name type="common">Eelgrass</name>
    <dbReference type="NCBI Taxonomy" id="29655"/>
    <lineage>
        <taxon>Eukaryota</taxon>
        <taxon>Viridiplantae</taxon>
        <taxon>Streptophyta</taxon>
        <taxon>Embryophyta</taxon>
        <taxon>Tracheophyta</taxon>
        <taxon>Spermatophyta</taxon>
        <taxon>Magnoliopsida</taxon>
        <taxon>Liliopsida</taxon>
        <taxon>Zosteraceae</taxon>
        <taxon>Zostera</taxon>
    </lineage>
</organism>
<evidence type="ECO:0000256" key="9">
    <source>
        <dbReference type="PROSITE-ProRule" id="PRU10141"/>
    </source>
</evidence>
<protein>
    <recommendedName>
        <fullName evidence="3">non-specific serine/threonine protein kinase</fullName>
        <ecNumber evidence="3">2.7.11.1</ecNumber>
    </recommendedName>
</protein>
<dbReference type="PROSITE" id="PS00107">
    <property type="entry name" value="PROTEIN_KINASE_ATP"/>
    <property type="match status" value="1"/>
</dbReference>
<dbReference type="OMA" id="MKNYEAN"/>
<evidence type="ECO:0000256" key="10">
    <source>
        <dbReference type="RuleBase" id="RU000304"/>
    </source>
</evidence>
<dbReference type="GO" id="GO:0005524">
    <property type="term" value="F:ATP binding"/>
    <property type="evidence" value="ECO:0007669"/>
    <property type="project" value="UniProtKB-UniRule"/>
</dbReference>
<dbReference type="EMBL" id="LFYR01000585">
    <property type="protein sequence ID" value="KMZ73333.1"/>
    <property type="molecule type" value="Genomic_DNA"/>
</dbReference>
<keyword evidence="6 9" id="KW-0547">Nucleotide-binding</keyword>
<dbReference type="EC" id="2.7.11.1" evidence="3"/>
<keyword evidence="5" id="KW-0808">Transferase</keyword>
<feature type="compositionally biased region" description="Basic and acidic residues" evidence="11">
    <location>
        <begin position="358"/>
        <end position="373"/>
    </location>
</feature>
<comment type="similarity">
    <text evidence="1">Belongs to the protein kinase superfamily. CK1 Ser/Thr protein kinase family. Casein kinase I subfamily.</text>
</comment>
<dbReference type="SMART" id="SM00220">
    <property type="entry name" value="S_TKc"/>
    <property type="match status" value="1"/>
</dbReference>
<dbReference type="GO" id="GO:0005737">
    <property type="term" value="C:cytoplasm"/>
    <property type="evidence" value="ECO:0000318"/>
    <property type="project" value="GO_Central"/>
</dbReference>
<evidence type="ECO:0000256" key="6">
    <source>
        <dbReference type="ARBA" id="ARBA00022741"/>
    </source>
</evidence>
<dbReference type="InterPro" id="IPR011009">
    <property type="entry name" value="Kinase-like_dom_sf"/>
</dbReference>
<feature type="domain" description="Protein kinase" evidence="12">
    <location>
        <begin position="9"/>
        <end position="279"/>
    </location>
</feature>
<evidence type="ECO:0000256" key="4">
    <source>
        <dbReference type="ARBA" id="ARBA00022527"/>
    </source>
</evidence>
<evidence type="ECO:0000256" key="2">
    <source>
        <dbReference type="ARBA" id="ARBA00011245"/>
    </source>
</evidence>
<dbReference type="Pfam" id="PF00069">
    <property type="entry name" value="Pkinase"/>
    <property type="match status" value="1"/>
</dbReference>
<dbReference type="SUPFAM" id="SSF56112">
    <property type="entry name" value="Protein kinase-like (PK-like)"/>
    <property type="match status" value="1"/>
</dbReference>
<keyword evidence="14" id="KW-1185">Reference proteome</keyword>
<reference evidence="14" key="1">
    <citation type="journal article" date="2016" name="Nature">
        <title>The genome of the seagrass Zostera marina reveals angiosperm adaptation to the sea.</title>
        <authorList>
            <person name="Olsen J.L."/>
            <person name="Rouze P."/>
            <person name="Verhelst B."/>
            <person name="Lin Y.-C."/>
            <person name="Bayer T."/>
            <person name="Collen J."/>
            <person name="Dattolo E."/>
            <person name="De Paoli E."/>
            <person name="Dittami S."/>
            <person name="Maumus F."/>
            <person name="Michel G."/>
            <person name="Kersting A."/>
            <person name="Lauritano C."/>
            <person name="Lohaus R."/>
            <person name="Toepel M."/>
            <person name="Tonon T."/>
            <person name="Vanneste K."/>
            <person name="Amirebrahimi M."/>
            <person name="Brakel J."/>
            <person name="Bostroem C."/>
            <person name="Chovatia M."/>
            <person name="Grimwood J."/>
            <person name="Jenkins J.W."/>
            <person name="Jueterbock A."/>
            <person name="Mraz A."/>
            <person name="Stam W.T."/>
            <person name="Tice H."/>
            <person name="Bornberg-Bauer E."/>
            <person name="Green P.J."/>
            <person name="Pearson G.A."/>
            <person name="Procaccini G."/>
            <person name="Duarte C.M."/>
            <person name="Schmutz J."/>
            <person name="Reusch T.B.H."/>
            <person name="Van de Peer Y."/>
        </authorList>
    </citation>
    <scope>NUCLEOTIDE SEQUENCE [LARGE SCALE GENOMIC DNA]</scope>
    <source>
        <strain evidence="14">cv. Finnish</strain>
    </source>
</reference>
<evidence type="ECO:0000259" key="12">
    <source>
        <dbReference type="PROSITE" id="PS50011"/>
    </source>
</evidence>
<feature type="binding site" evidence="9">
    <location>
        <position position="38"/>
    </location>
    <ligand>
        <name>ATP</name>
        <dbReference type="ChEBI" id="CHEBI:30616"/>
    </ligand>
</feature>
<dbReference type="GO" id="GO:0004674">
    <property type="term" value="F:protein serine/threonine kinase activity"/>
    <property type="evidence" value="ECO:0000318"/>
    <property type="project" value="GO_Central"/>
</dbReference>
<feature type="region of interest" description="Disordered" evidence="11">
    <location>
        <begin position="324"/>
        <end position="403"/>
    </location>
</feature>
<dbReference type="STRING" id="29655.A0A0K9PWC4"/>
<evidence type="ECO:0000256" key="1">
    <source>
        <dbReference type="ARBA" id="ARBA00005926"/>
    </source>
</evidence>
<dbReference type="FunFam" id="3.30.200.20:FF:000538">
    <property type="entry name" value="Putative Casein kinase I"/>
    <property type="match status" value="1"/>
</dbReference>
<dbReference type="InterPro" id="IPR008271">
    <property type="entry name" value="Ser/Thr_kinase_AS"/>
</dbReference>
<evidence type="ECO:0000256" key="7">
    <source>
        <dbReference type="ARBA" id="ARBA00022777"/>
    </source>
</evidence>
<sequence length="477" mass="53857">MDARVGKKFRIGPKIGSGSFGEIHLGTNVQNNEEVAIKLENVKTKHPQLLYESKLYRILEGGTGVPNARWFGVEGDYNVLVMDLLGPSLEDLFNFCNRKFSLKTVLMLADQMINRIEHVHTKSFLHRDIKPDNFLMGLGRRANQVYIIDFGLAKKYRDTYHQHIPYRENKNLTGTARYASINTHLGIEQSRRDDLESLGYVLTYFLRGSLPWQGLKGAIGNKKQKYEKISEKKVSTSIESLCRGYPAEFASYFHYCRSLRFDDKPDYLYLKRIFRDLFIREGFQFDYVFDWTILKYQQSQASGTPLRPIGPGVVGDSYGQTRAVANQDKRQPGGEGRVMNSFHNRRTSTPPANTGDLSRQKSPVEHESSRVMKEAMVSGSSYINRPSGSARRPVGISSSRDTSAMANEATDLSSRILHSTEVRSGSFFRNKVSGGLQSGSPHKSSDKRLSASARHSSAAKNYESSYRGLESLTLGWK</sequence>
<dbReference type="OrthoDB" id="5800476at2759"/>
<evidence type="ECO:0000313" key="13">
    <source>
        <dbReference type="EMBL" id="KMZ73333.1"/>
    </source>
</evidence>
<keyword evidence="4 10" id="KW-0723">Serine/threonine-protein kinase</keyword>
<dbReference type="PROSITE" id="PS00108">
    <property type="entry name" value="PROTEIN_KINASE_ST"/>
    <property type="match status" value="1"/>
</dbReference>
<evidence type="ECO:0000256" key="11">
    <source>
        <dbReference type="SAM" id="MobiDB-lite"/>
    </source>
</evidence>
<dbReference type="InterPro" id="IPR017441">
    <property type="entry name" value="Protein_kinase_ATP_BS"/>
</dbReference>
<evidence type="ECO:0000256" key="8">
    <source>
        <dbReference type="ARBA" id="ARBA00022840"/>
    </source>
</evidence>
<dbReference type="Gene3D" id="1.10.510.10">
    <property type="entry name" value="Transferase(Phosphotransferase) domain 1"/>
    <property type="match status" value="1"/>
</dbReference>
<proteinExistence type="inferred from homology"/>
<dbReference type="FunFam" id="1.10.510.10:FF:001033">
    <property type="entry name" value="Uncharacterized protein"/>
    <property type="match status" value="1"/>
</dbReference>
<comment type="caution">
    <text evidence="13">The sequence shown here is derived from an EMBL/GenBank/DDBJ whole genome shotgun (WGS) entry which is preliminary data.</text>
</comment>
<dbReference type="InterPro" id="IPR000719">
    <property type="entry name" value="Prot_kinase_dom"/>
</dbReference>
<dbReference type="PROSITE" id="PS50011">
    <property type="entry name" value="PROTEIN_KINASE_DOM"/>
    <property type="match status" value="1"/>
</dbReference>
<dbReference type="InterPro" id="IPR050235">
    <property type="entry name" value="CK1_Ser-Thr_kinase"/>
</dbReference>
<dbReference type="AlphaFoldDB" id="A0A0K9PWC4"/>
<gene>
    <name evidence="13" type="ORF">ZOSMA_14G00970</name>
</gene>
<dbReference type="GO" id="GO:0005634">
    <property type="term" value="C:nucleus"/>
    <property type="evidence" value="ECO:0000318"/>
    <property type="project" value="GO_Central"/>
</dbReference>
<keyword evidence="7 13" id="KW-0418">Kinase</keyword>
<dbReference type="CDD" id="cd14125">
    <property type="entry name" value="STKc_CK1_delta_epsilon"/>
    <property type="match status" value="1"/>
</dbReference>
<keyword evidence="8 9" id="KW-0067">ATP-binding</keyword>
<feature type="compositionally biased region" description="Polar residues" evidence="11">
    <location>
        <begin position="378"/>
        <end position="387"/>
    </location>
</feature>
<evidence type="ECO:0000313" key="14">
    <source>
        <dbReference type="Proteomes" id="UP000036987"/>
    </source>
</evidence>
<dbReference type="GO" id="GO:0006897">
    <property type="term" value="P:endocytosis"/>
    <property type="evidence" value="ECO:0000318"/>
    <property type="project" value="GO_Central"/>
</dbReference>
<dbReference type="Proteomes" id="UP000036987">
    <property type="component" value="Unassembled WGS sequence"/>
</dbReference>
<evidence type="ECO:0000256" key="5">
    <source>
        <dbReference type="ARBA" id="ARBA00022679"/>
    </source>
</evidence>